<keyword evidence="1" id="KW-0732">Signal</keyword>
<dbReference type="Proteomes" id="UP000292307">
    <property type="component" value="Chromosome"/>
</dbReference>
<evidence type="ECO:0000313" key="3">
    <source>
        <dbReference type="EMBL" id="QBI00039.1"/>
    </source>
</evidence>
<dbReference type="OrthoDB" id="8756023at2"/>
<sequence length="153" mass="16688">MSFSNLIGERHAPAAFRLLAAAVLAFASTLAYGVDADERTVTGKWRVTAAVDGADIASLDEREARSMVNKIMVIGPDNVQFGTHACGPSTFEAESVEPRLFLRRQFHASAGNLGLPNPVTAVKLNCTTVFIKNTDTLLIFWDGWFFNAVRMKP</sequence>
<reference evidence="2" key="1">
    <citation type="journal article" date="2014" name="Int. J. Syst. Evol. Microbiol.">
        <title>Complete genome sequence of Corynebacterium casei LMG S-19264T (=DSM 44701T), isolated from a smear-ripened cheese.</title>
        <authorList>
            <consortium name="US DOE Joint Genome Institute (JGI-PGF)"/>
            <person name="Walter F."/>
            <person name="Albersmeier A."/>
            <person name="Kalinowski J."/>
            <person name="Ruckert C."/>
        </authorList>
    </citation>
    <scope>NUCLEOTIDE SEQUENCE</scope>
    <source>
        <strain evidence="2">KCTC 12343</strain>
    </source>
</reference>
<name>A0A411WTU3_9BURK</name>
<reference evidence="3 4" key="2">
    <citation type="submission" date="2019-02" db="EMBL/GenBank/DDBJ databases">
        <title>Draft Genome Sequences of Six Type Strains of the Genus Massilia.</title>
        <authorList>
            <person name="Miess H."/>
            <person name="Frediansyhah A."/>
            <person name="Gross H."/>
        </authorList>
    </citation>
    <scope>NUCLEOTIDE SEQUENCE [LARGE SCALE GENOMIC DNA]</scope>
    <source>
        <strain evidence="3 4">DSM 17472</strain>
    </source>
</reference>
<reference evidence="2" key="3">
    <citation type="submission" date="2022-12" db="EMBL/GenBank/DDBJ databases">
        <authorList>
            <person name="Sun Q."/>
            <person name="Kim S."/>
        </authorList>
    </citation>
    <scope>NUCLEOTIDE SEQUENCE</scope>
    <source>
        <strain evidence="2">KCTC 12343</strain>
    </source>
</reference>
<keyword evidence="4" id="KW-1185">Reference proteome</keyword>
<feature type="chain" id="PRO_5044601570" description="DUF3617 family protein" evidence="1">
    <location>
        <begin position="34"/>
        <end position="153"/>
    </location>
</feature>
<dbReference type="Proteomes" id="UP000628442">
    <property type="component" value="Unassembled WGS sequence"/>
</dbReference>
<protein>
    <recommendedName>
        <fullName evidence="6">DUF3617 family protein</fullName>
    </recommendedName>
</protein>
<evidence type="ECO:0000256" key="1">
    <source>
        <dbReference type="SAM" id="SignalP"/>
    </source>
</evidence>
<feature type="signal peptide" evidence="1">
    <location>
        <begin position="1"/>
        <end position="33"/>
    </location>
</feature>
<dbReference type="EMBL" id="CP036401">
    <property type="protein sequence ID" value="QBI00039.1"/>
    <property type="molecule type" value="Genomic_DNA"/>
</dbReference>
<accession>A0A411WTU3</accession>
<dbReference type="AlphaFoldDB" id="A0A411WTU3"/>
<evidence type="ECO:0000313" key="2">
    <source>
        <dbReference type="EMBL" id="GGY63443.1"/>
    </source>
</evidence>
<dbReference type="EMBL" id="BMWV01000017">
    <property type="protein sequence ID" value="GGY63443.1"/>
    <property type="molecule type" value="Genomic_DNA"/>
</dbReference>
<dbReference type="RefSeq" id="WP_131144186.1">
    <property type="nucleotide sequence ID" value="NZ_BMWV01000017.1"/>
</dbReference>
<organism evidence="2 5">
    <name type="scientific">Pseudoduganella albidiflava</name>
    <dbReference type="NCBI Taxonomy" id="321983"/>
    <lineage>
        <taxon>Bacteria</taxon>
        <taxon>Pseudomonadati</taxon>
        <taxon>Pseudomonadota</taxon>
        <taxon>Betaproteobacteria</taxon>
        <taxon>Burkholderiales</taxon>
        <taxon>Oxalobacteraceae</taxon>
        <taxon>Telluria group</taxon>
        <taxon>Pseudoduganella</taxon>
    </lineage>
</organism>
<gene>
    <name evidence="3" type="ORF">EYF70_03645</name>
    <name evidence="2" type="ORF">GCM10007387_52420</name>
</gene>
<evidence type="ECO:0008006" key="6">
    <source>
        <dbReference type="Google" id="ProtNLM"/>
    </source>
</evidence>
<evidence type="ECO:0000313" key="4">
    <source>
        <dbReference type="Proteomes" id="UP000292307"/>
    </source>
</evidence>
<proteinExistence type="predicted"/>
<evidence type="ECO:0000313" key="5">
    <source>
        <dbReference type="Proteomes" id="UP000628442"/>
    </source>
</evidence>